<keyword evidence="2" id="KW-0134">Cell wall</keyword>
<dbReference type="InterPro" id="IPR054508">
    <property type="entry name" value="PIR1-like_C"/>
</dbReference>
<dbReference type="InterPro" id="IPR051153">
    <property type="entry name" value="Yeast_CWMannoprotein_PIR"/>
</dbReference>
<accession>A0A8X7TCP4</accession>
<dbReference type="Proteomes" id="UP000590412">
    <property type="component" value="Unassembled WGS sequence"/>
</dbReference>
<dbReference type="GO" id="GO:0009277">
    <property type="term" value="C:fungal-type cell wall"/>
    <property type="evidence" value="ECO:0007669"/>
    <property type="project" value="TreeGrafter"/>
</dbReference>
<keyword evidence="3" id="KW-0964">Secreted</keyword>
<dbReference type="PANTHER" id="PTHR47254:SF1">
    <property type="entry name" value="CELL WALL MANNOPROTEIN CIS3-RELATED"/>
    <property type="match status" value="1"/>
</dbReference>
<keyword evidence="4 6" id="KW-0732">Signal</keyword>
<reference evidence="8" key="1">
    <citation type="submission" date="2020-03" db="EMBL/GenBank/DDBJ databases">
        <title>FDA dAtabase for Regulatory Grade micrObial Sequences (FDA-ARGOS): Supporting development and validation of Infectious Disease Dx tests.</title>
        <authorList>
            <person name="Campos J."/>
            <person name="Goldberg B."/>
            <person name="Tallon L."/>
            <person name="Sadzewicz L."/>
            <person name="Vavikolanu K."/>
            <person name="Mehta A."/>
            <person name="Aluvathingal J."/>
            <person name="Nadendla S."/>
            <person name="Nandy P."/>
            <person name="Geyer C."/>
            <person name="Yan Y."/>
            <person name="Sichtig H."/>
        </authorList>
    </citation>
    <scope>NUCLEOTIDE SEQUENCE [LARGE SCALE GENOMIC DNA]</scope>
    <source>
        <strain evidence="8">FDAARGOS_652</strain>
    </source>
</reference>
<dbReference type="AlphaFoldDB" id="A0A8X7TCP4"/>
<dbReference type="GO" id="GO:0005199">
    <property type="term" value="F:structural constituent of cell wall"/>
    <property type="evidence" value="ECO:0007669"/>
    <property type="project" value="TreeGrafter"/>
</dbReference>
<evidence type="ECO:0000313" key="8">
    <source>
        <dbReference type="EMBL" id="KAF6058965.1"/>
    </source>
</evidence>
<evidence type="ECO:0000259" key="7">
    <source>
        <dbReference type="Pfam" id="PF22799"/>
    </source>
</evidence>
<evidence type="ECO:0000256" key="5">
    <source>
        <dbReference type="ARBA" id="ARBA00038219"/>
    </source>
</evidence>
<comment type="similarity">
    <text evidence="5">Belongs to the PIR protein family.</text>
</comment>
<evidence type="ECO:0000256" key="4">
    <source>
        <dbReference type="ARBA" id="ARBA00022729"/>
    </source>
</evidence>
<dbReference type="Pfam" id="PF22799">
    <property type="entry name" value="PIR1-like_C"/>
    <property type="match status" value="1"/>
</dbReference>
<name>A0A8X7TCP4_CANPA</name>
<dbReference type="EMBL" id="JABWAB010000001">
    <property type="protein sequence ID" value="KAF6058965.1"/>
    <property type="molecule type" value="Genomic_DNA"/>
</dbReference>
<comment type="caution">
    <text evidence="8">The sequence shown here is derived from an EMBL/GenBank/DDBJ whole genome shotgun (WGS) entry which is preliminary data.</text>
</comment>
<organism evidence="8 9">
    <name type="scientific">Candida parapsilosis</name>
    <name type="common">Yeast</name>
    <dbReference type="NCBI Taxonomy" id="5480"/>
    <lineage>
        <taxon>Eukaryota</taxon>
        <taxon>Fungi</taxon>
        <taxon>Dikarya</taxon>
        <taxon>Ascomycota</taxon>
        <taxon>Saccharomycotina</taxon>
        <taxon>Pichiomycetes</taxon>
        <taxon>Debaryomycetaceae</taxon>
        <taxon>Candida/Lodderomyces clade</taxon>
        <taxon>Candida</taxon>
    </lineage>
</organism>
<comment type="subcellular location">
    <subcellularLocation>
        <location evidence="1">Secreted</location>
        <location evidence="1">Cell wall</location>
    </subcellularLocation>
</comment>
<feature type="signal peptide" evidence="6">
    <location>
        <begin position="1"/>
        <end position="19"/>
    </location>
</feature>
<gene>
    <name evidence="8" type="ORF">FOB60_000547</name>
</gene>
<dbReference type="GO" id="GO:0031505">
    <property type="term" value="P:fungal-type cell wall organization"/>
    <property type="evidence" value="ECO:0007669"/>
    <property type="project" value="TreeGrafter"/>
</dbReference>
<feature type="domain" description="Cell wall mannoprotein PIR1-like C-terminal" evidence="7">
    <location>
        <begin position="157"/>
        <end position="233"/>
    </location>
</feature>
<dbReference type="OrthoDB" id="5415592at2759"/>
<evidence type="ECO:0000256" key="3">
    <source>
        <dbReference type="ARBA" id="ARBA00022525"/>
    </source>
</evidence>
<feature type="chain" id="PRO_5044694711" description="Cell wall mannoprotein PIR1-like C-terminal domain-containing protein" evidence="6">
    <location>
        <begin position="20"/>
        <end position="242"/>
    </location>
</feature>
<evidence type="ECO:0000256" key="6">
    <source>
        <dbReference type="SAM" id="SignalP"/>
    </source>
</evidence>
<evidence type="ECO:0000313" key="9">
    <source>
        <dbReference type="Proteomes" id="UP000590412"/>
    </source>
</evidence>
<proteinExistence type="inferred from homology"/>
<evidence type="ECO:0000256" key="2">
    <source>
        <dbReference type="ARBA" id="ARBA00022512"/>
    </source>
</evidence>
<evidence type="ECO:0000256" key="1">
    <source>
        <dbReference type="ARBA" id="ARBA00004191"/>
    </source>
</evidence>
<sequence>MKFTSTLIAAFGFTAVANSNLIQRGYDHDDQPTPTYHPPYQPGVTSFPNKFALGAKIGDDIYVAFELDDGQLEYGPKKYTVPCVTPTPIVEPCDTPTPTPTPDEPCEEPTPEPITYPHHPHPHKPWKRDGFDFDNDDSWLTFDSSYGYDWYTLKNSVLRDSKYRIGEIAANHQLQFDLPVQPDALFSSGFSIVHDDGYWLLALNGKTTFWDSPVNDNGIYKIYDAPINPKSKKIELVVIVLV</sequence>
<protein>
    <recommendedName>
        <fullName evidence="7">Cell wall mannoprotein PIR1-like C-terminal domain-containing protein</fullName>
    </recommendedName>
</protein>
<dbReference type="PANTHER" id="PTHR47254">
    <property type="entry name" value="CELL WALL MANNOPROTEIN CIS3-RELATED"/>
    <property type="match status" value="1"/>
</dbReference>